<gene>
    <name evidence="2" type="ordered locus">Runsl_1404</name>
</gene>
<reference evidence="2 3" key="2">
    <citation type="journal article" date="2012" name="Stand. Genomic Sci.">
        <title>Complete genome sequence of the aquatic bacterium Runella slithyformis type strain (LSU 4(T)).</title>
        <authorList>
            <person name="Copeland A."/>
            <person name="Zhang X."/>
            <person name="Misra M."/>
            <person name="Lapidus A."/>
            <person name="Nolan M."/>
            <person name="Lucas S."/>
            <person name="Deshpande S."/>
            <person name="Cheng J.F."/>
            <person name="Tapia R."/>
            <person name="Goodwin L.A."/>
            <person name="Pitluck S."/>
            <person name="Liolios K."/>
            <person name="Pagani I."/>
            <person name="Ivanova N."/>
            <person name="Mikhailova N."/>
            <person name="Pati A."/>
            <person name="Chen A."/>
            <person name="Palaniappan K."/>
            <person name="Land M."/>
            <person name="Hauser L."/>
            <person name="Pan C."/>
            <person name="Jeffries C.D."/>
            <person name="Detter J.C."/>
            <person name="Brambilla E.M."/>
            <person name="Rohde M."/>
            <person name="Djao O.D."/>
            <person name="Goker M."/>
            <person name="Sikorski J."/>
            <person name="Tindall B.J."/>
            <person name="Woyke T."/>
            <person name="Bristow J."/>
            <person name="Eisen J.A."/>
            <person name="Markowitz V."/>
            <person name="Hugenholtz P."/>
            <person name="Kyrpides N.C."/>
            <person name="Klenk H.P."/>
            <person name="Mavromatis K."/>
        </authorList>
    </citation>
    <scope>NUCLEOTIDE SEQUENCE [LARGE SCALE GENOMIC DNA]</scope>
    <source>
        <strain evidence="3">ATCC 29530 / DSM 19594 / LMG 11500 / NCIMB 11436 / LSU 4</strain>
    </source>
</reference>
<dbReference type="SMART" id="SM00813">
    <property type="entry name" value="Alpha-L-AF_C"/>
    <property type="match status" value="1"/>
</dbReference>
<dbReference type="InterPro" id="IPR013780">
    <property type="entry name" value="Glyco_hydro_b"/>
</dbReference>
<dbReference type="Pfam" id="PF18962">
    <property type="entry name" value="Por_Secre_tail"/>
    <property type="match status" value="1"/>
</dbReference>
<reference evidence="3" key="1">
    <citation type="submission" date="2011-06" db="EMBL/GenBank/DDBJ databases">
        <title>The complete genome of chromosome of Runella slithyformis DSM 19594.</title>
        <authorList>
            <consortium name="US DOE Joint Genome Institute (JGI-PGF)"/>
            <person name="Lucas S."/>
            <person name="Han J."/>
            <person name="Lapidus A."/>
            <person name="Bruce D."/>
            <person name="Goodwin L."/>
            <person name="Pitluck S."/>
            <person name="Peters L."/>
            <person name="Kyrpides N."/>
            <person name="Mavromatis K."/>
            <person name="Ivanova N."/>
            <person name="Ovchinnikova G."/>
            <person name="Zhang X."/>
            <person name="Misra M."/>
            <person name="Detter J.C."/>
            <person name="Tapia R."/>
            <person name="Han C."/>
            <person name="Land M."/>
            <person name="Hauser L."/>
            <person name="Markowitz V."/>
            <person name="Cheng J.-F."/>
            <person name="Hugenholtz P."/>
            <person name="Woyke T."/>
            <person name="Wu D."/>
            <person name="Tindall B."/>
            <person name="Faehrich R."/>
            <person name="Brambilla E."/>
            <person name="Klenk H.-P."/>
            <person name="Eisen J.A."/>
        </authorList>
    </citation>
    <scope>NUCLEOTIDE SEQUENCE [LARGE SCALE GENOMIC DNA]</scope>
    <source>
        <strain evidence="3">ATCC 29530 / DSM 19594 / LMG 11500 / NCIMB 11436 / LSU 4</strain>
    </source>
</reference>
<dbReference type="Gene3D" id="2.60.40.1180">
    <property type="entry name" value="Golgi alpha-mannosidase II"/>
    <property type="match status" value="1"/>
</dbReference>
<dbReference type="SUPFAM" id="SSF51445">
    <property type="entry name" value="(Trans)glycosidases"/>
    <property type="match status" value="1"/>
</dbReference>
<dbReference type="RefSeq" id="WP_013927149.1">
    <property type="nucleotide sequence ID" value="NC_015703.1"/>
</dbReference>
<dbReference type="InterPro" id="IPR017853">
    <property type="entry name" value="GH"/>
</dbReference>
<dbReference type="GO" id="GO:0046556">
    <property type="term" value="F:alpha-L-arabinofuranosidase activity"/>
    <property type="evidence" value="ECO:0007669"/>
    <property type="project" value="UniProtKB-EC"/>
</dbReference>
<dbReference type="Gene3D" id="3.20.20.80">
    <property type="entry name" value="Glycosidases"/>
    <property type="match status" value="1"/>
</dbReference>
<dbReference type="Pfam" id="PF12891">
    <property type="entry name" value="Glyco_hydro_44"/>
    <property type="match status" value="1"/>
</dbReference>
<evidence type="ECO:0000259" key="1">
    <source>
        <dbReference type="SMART" id="SM00813"/>
    </source>
</evidence>
<dbReference type="KEGG" id="rsi:Runsl_1404"/>
<protein>
    <submittedName>
        <fullName evidence="2">Alpha-L-arabinofuranosidase domain protein</fullName>
    </submittedName>
</protein>
<evidence type="ECO:0000313" key="2">
    <source>
        <dbReference type="EMBL" id="AEI47830.1"/>
    </source>
</evidence>
<dbReference type="InterPro" id="IPR010720">
    <property type="entry name" value="Alpha-L-AF_C"/>
</dbReference>
<dbReference type="GO" id="GO:0046373">
    <property type="term" value="P:L-arabinose metabolic process"/>
    <property type="evidence" value="ECO:0007669"/>
    <property type="project" value="InterPro"/>
</dbReference>
<proteinExistence type="predicted"/>
<sequence>MKAVFLFFITTLTASSQVIISIDPTASRRAISPYLYGRNNSFSSTNPNWTLPDKELIQLRDAGVTFFRESTGNNCTKYNWRRKLSSHPDWYNNVYTNDWDKTALTLQKNFPNAQGMWAFQLIGKVAKTNQANFNDWGYNQSKWWEGVNQNLAGGGVLNPTGTKAKVEGNPDLYLENWPADSTVALMHHWFGSNGLGLNKAKIQYWNMDNEPEIWGGTHDDVMPAQLPAEDFMLRYFTVARKARAIYPAIKLVGPVVANEWQWYNWNNKPISADGRNYPWLEFFIKRIAEEQRASGIRLLDVLDIHFYPETTVSEEIVQLHRVFFDRSYVYPKANGVKNVNGSWDTSQNKEYILARVNDWLDKYLGANHGVTLGVTELGIQGTDPNVTAVWYASTMGEFMKNGVEIFTPWSWKTGMWEALHLFSRYNQTISVKGASSQETLVSAYPSINAAQDSMTVVLVNRSTNDAQNAVINFTNFILAGNESKTLTLKSLPTAETFISHTQNAISESKTAILNNNVSITLAPLSVTSIQLTGKVGQAPIVLSTLPLTEPSVMLYPNPATETITIQWTNADFEILEMINVSGEVIHQQTLQPLTFQTNITQALPAGNYIVRLRGKTQTVSRKIVLK</sequence>
<organism evidence="2 3">
    <name type="scientific">Runella slithyformis (strain ATCC 29530 / DSM 19594 / LMG 11500 / NCIMB 11436 / LSU 4)</name>
    <dbReference type="NCBI Taxonomy" id="761193"/>
    <lineage>
        <taxon>Bacteria</taxon>
        <taxon>Pseudomonadati</taxon>
        <taxon>Bacteroidota</taxon>
        <taxon>Cytophagia</taxon>
        <taxon>Cytophagales</taxon>
        <taxon>Spirosomataceae</taxon>
        <taxon>Runella</taxon>
    </lineage>
</organism>
<dbReference type="InterPro" id="IPR024745">
    <property type="entry name" value="GH44_cat"/>
</dbReference>
<dbReference type="NCBIfam" id="TIGR04183">
    <property type="entry name" value="Por_Secre_tail"/>
    <property type="match status" value="1"/>
</dbReference>
<dbReference type="EMBL" id="CP002859">
    <property type="protein sequence ID" value="AEI47830.1"/>
    <property type="molecule type" value="Genomic_DNA"/>
</dbReference>
<keyword evidence="3" id="KW-1185">Reference proteome</keyword>
<dbReference type="AlphaFoldDB" id="A0A7U3ZIL7"/>
<dbReference type="InterPro" id="IPR026444">
    <property type="entry name" value="Secre_tail"/>
</dbReference>
<evidence type="ECO:0000313" key="3">
    <source>
        <dbReference type="Proteomes" id="UP000000493"/>
    </source>
</evidence>
<name>A0A7U3ZIL7_RUNSL</name>
<feature type="domain" description="Alpha-L-arabinofuranosidase C-terminal" evidence="1">
    <location>
        <begin position="388"/>
        <end position="525"/>
    </location>
</feature>
<dbReference type="Proteomes" id="UP000000493">
    <property type="component" value="Chromosome"/>
</dbReference>
<accession>A0A7U3ZIL7</accession>